<feature type="transmembrane region" description="Helical" evidence="10">
    <location>
        <begin position="928"/>
        <end position="949"/>
    </location>
</feature>
<evidence type="ECO:0000256" key="7">
    <source>
        <dbReference type="ARBA" id="ARBA00022967"/>
    </source>
</evidence>
<keyword evidence="2" id="KW-0597">Phosphoprotein</keyword>
<feature type="transmembrane region" description="Helical" evidence="10">
    <location>
        <begin position="216"/>
        <end position="236"/>
    </location>
</feature>
<proteinExistence type="predicted"/>
<gene>
    <name evidence="14" type="ORF">MANT1106_LOCUS6559</name>
</gene>
<keyword evidence="7" id="KW-1278">Translocase</keyword>
<name>A0A7S0SG69_9CHLO</name>
<dbReference type="FunFam" id="3.40.50.1000:FF:000083">
    <property type="entry name" value="Sodium/potassium-transporting ATPase subunit alpha"/>
    <property type="match status" value="1"/>
</dbReference>
<keyword evidence="8 10" id="KW-1133">Transmembrane helix</keyword>
<evidence type="ECO:0000256" key="6">
    <source>
        <dbReference type="ARBA" id="ARBA00022842"/>
    </source>
</evidence>
<reference evidence="14" key="1">
    <citation type="submission" date="2021-01" db="EMBL/GenBank/DDBJ databases">
        <authorList>
            <person name="Corre E."/>
            <person name="Pelletier E."/>
            <person name="Niang G."/>
            <person name="Scheremetjew M."/>
            <person name="Finn R."/>
            <person name="Kale V."/>
            <person name="Holt S."/>
            <person name="Cochrane G."/>
            <person name="Meng A."/>
            <person name="Brown T."/>
            <person name="Cohen L."/>
        </authorList>
    </citation>
    <scope>NUCLEOTIDE SEQUENCE</scope>
    <source>
        <strain evidence="14">SL-175</strain>
    </source>
</reference>
<dbReference type="InterPro" id="IPR001757">
    <property type="entry name" value="P_typ_ATPase"/>
</dbReference>
<evidence type="ECO:0000256" key="10">
    <source>
        <dbReference type="SAM" id="Phobius"/>
    </source>
</evidence>
<dbReference type="Pfam" id="PF00689">
    <property type="entry name" value="Cation_ATPase_C"/>
    <property type="match status" value="1"/>
</dbReference>
<dbReference type="SFLD" id="SFLDF00027">
    <property type="entry name" value="p-type_atpase"/>
    <property type="match status" value="1"/>
</dbReference>
<feature type="domain" description="P-type ATPase A" evidence="11">
    <location>
        <begin position="81"/>
        <end position="195"/>
    </location>
</feature>
<feature type="transmembrane region" description="Helical" evidence="10">
    <location>
        <begin position="834"/>
        <end position="858"/>
    </location>
</feature>
<dbReference type="FunFam" id="2.70.150.10:FF:000055">
    <property type="entry name" value="Calcium-transporting ATPase"/>
    <property type="match status" value="1"/>
</dbReference>
<dbReference type="Pfam" id="PF13246">
    <property type="entry name" value="Cation_ATPase"/>
    <property type="match status" value="1"/>
</dbReference>
<dbReference type="PANTHER" id="PTHR42861">
    <property type="entry name" value="CALCIUM-TRANSPORTING ATPASE"/>
    <property type="match status" value="1"/>
</dbReference>
<evidence type="ECO:0000259" key="11">
    <source>
        <dbReference type="Pfam" id="PF00122"/>
    </source>
</evidence>
<comment type="subcellular location">
    <subcellularLocation>
        <location evidence="1">Membrane</location>
        <topology evidence="1">Multi-pass membrane protein</topology>
    </subcellularLocation>
</comment>
<accession>A0A7S0SG69</accession>
<evidence type="ECO:0000259" key="13">
    <source>
        <dbReference type="Pfam" id="PF00690"/>
    </source>
</evidence>
<dbReference type="GO" id="GO:0005524">
    <property type="term" value="F:ATP binding"/>
    <property type="evidence" value="ECO:0007669"/>
    <property type="project" value="UniProtKB-KW"/>
</dbReference>
<feature type="transmembrane region" description="Helical" evidence="10">
    <location>
        <begin position="20"/>
        <end position="38"/>
    </location>
</feature>
<organism evidence="14">
    <name type="scientific">Mantoniella antarctica</name>
    <dbReference type="NCBI Taxonomy" id="81844"/>
    <lineage>
        <taxon>Eukaryota</taxon>
        <taxon>Viridiplantae</taxon>
        <taxon>Chlorophyta</taxon>
        <taxon>Mamiellophyceae</taxon>
        <taxon>Mamiellales</taxon>
        <taxon>Mamiellaceae</taxon>
        <taxon>Mantoniella</taxon>
    </lineage>
</organism>
<evidence type="ECO:0000256" key="5">
    <source>
        <dbReference type="ARBA" id="ARBA00022840"/>
    </source>
</evidence>
<dbReference type="InterPro" id="IPR036412">
    <property type="entry name" value="HAD-like_sf"/>
</dbReference>
<dbReference type="InterPro" id="IPR023214">
    <property type="entry name" value="HAD_sf"/>
</dbReference>
<dbReference type="NCBIfam" id="TIGR01494">
    <property type="entry name" value="ATPase_P-type"/>
    <property type="match status" value="2"/>
</dbReference>
<dbReference type="InterPro" id="IPR004014">
    <property type="entry name" value="ATPase_P-typ_cation-transptr_N"/>
</dbReference>
<protein>
    <recommendedName>
        <fullName evidence="15">Calcium-transporting ATPase</fullName>
    </recommendedName>
</protein>
<dbReference type="SUPFAM" id="SSF81653">
    <property type="entry name" value="Calcium ATPase, transduction domain A"/>
    <property type="match status" value="1"/>
</dbReference>
<dbReference type="InterPro" id="IPR023298">
    <property type="entry name" value="ATPase_P-typ_TM_dom_sf"/>
</dbReference>
<dbReference type="SFLD" id="SFLDG00002">
    <property type="entry name" value="C1.7:_P-type_atpase_like"/>
    <property type="match status" value="1"/>
</dbReference>
<dbReference type="InterPro" id="IPR006068">
    <property type="entry name" value="ATPase_P-typ_cation-transptr_C"/>
</dbReference>
<evidence type="ECO:0008006" key="15">
    <source>
        <dbReference type="Google" id="ProtNLM"/>
    </source>
</evidence>
<feature type="transmembrane region" description="Helical" evidence="10">
    <location>
        <begin position="248"/>
        <end position="277"/>
    </location>
</feature>
<dbReference type="SUPFAM" id="SSF81660">
    <property type="entry name" value="Metal cation-transporting ATPase, ATP-binding domain N"/>
    <property type="match status" value="1"/>
</dbReference>
<dbReference type="Gene3D" id="2.70.150.10">
    <property type="entry name" value="Calcium-transporting ATPase, cytoplasmic transduction domain A"/>
    <property type="match status" value="1"/>
</dbReference>
<dbReference type="GO" id="GO:0016020">
    <property type="term" value="C:membrane"/>
    <property type="evidence" value="ECO:0007669"/>
    <property type="project" value="UniProtKB-SubCell"/>
</dbReference>
<dbReference type="InterPro" id="IPR044492">
    <property type="entry name" value="P_typ_ATPase_HD_dom"/>
</dbReference>
<dbReference type="Gene3D" id="3.40.1110.10">
    <property type="entry name" value="Calcium-transporting ATPase, cytoplasmic domain N"/>
    <property type="match status" value="1"/>
</dbReference>
<dbReference type="SFLD" id="SFLDS00003">
    <property type="entry name" value="Haloacid_Dehalogenase"/>
    <property type="match status" value="1"/>
</dbReference>
<dbReference type="InterPro" id="IPR023299">
    <property type="entry name" value="ATPase_P-typ_cyto_dom_N"/>
</dbReference>
<dbReference type="AlphaFoldDB" id="A0A7S0SG69"/>
<feature type="transmembrane region" description="Helical" evidence="10">
    <location>
        <begin position="794"/>
        <end position="813"/>
    </location>
</feature>
<feature type="domain" description="Cation-transporting P-type ATPase N-terminal" evidence="13">
    <location>
        <begin position="2"/>
        <end position="32"/>
    </location>
</feature>
<dbReference type="PROSITE" id="PS00154">
    <property type="entry name" value="ATPASE_E1_E2"/>
    <property type="match status" value="1"/>
</dbReference>
<dbReference type="SUPFAM" id="SSF81665">
    <property type="entry name" value="Calcium ATPase, transmembrane domain M"/>
    <property type="match status" value="1"/>
</dbReference>
<evidence type="ECO:0000256" key="2">
    <source>
        <dbReference type="ARBA" id="ARBA00022553"/>
    </source>
</evidence>
<dbReference type="FunFam" id="1.20.1110.10:FF:000065">
    <property type="entry name" value="Sarcoplasmic/endoplasmic reticulum calcium ATPase 1"/>
    <property type="match status" value="2"/>
</dbReference>
<dbReference type="Pfam" id="PF00690">
    <property type="entry name" value="Cation_ATPase_N"/>
    <property type="match status" value="1"/>
</dbReference>
<dbReference type="InterPro" id="IPR059000">
    <property type="entry name" value="ATPase_P-type_domA"/>
</dbReference>
<dbReference type="SUPFAM" id="SSF56784">
    <property type="entry name" value="HAD-like"/>
    <property type="match status" value="1"/>
</dbReference>
<feature type="domain" description="Cation-transporting P-type ATPase C-terminal" evidence="12">
    <location>
        <begin position="787"/>
        <end position="987"/>
    </location>
</feature>
<dbReference type="Gene3D" id="3.40.50.1000">
    <property type="entry name" value="HAD superfamily/HAD-like"/>
    <property type="match status" value="1"/>
</dbReference>
<keyword evidence="5" id="KW-0067">ATP-binding</keyword>
<dbReference type="GO" id="GO:0016887">
    <property type="term" value="F:ATP hydrolysis activity"/>
    <property type="evidence" value="ECO:0007669"/>
    <property type="project" value="InterPro"/>
</dbReference>
<dbReference type="InterPro" id="IPR018303">
    <property type="entry name" value="ATPase_P-typ_P_site"/>
</dbReference>
<evidence type="ECO:0000259" key="12">
    <source>
        <dbReference type="Pfam" id="PF00689"/>
    </source>
</evidence>
<sequence length="1013" mass="108709">MPAEAGTPFWKLVLKQFDDLLVKILIGAAVVSFCLGLADGEGASAFVEPGVIILILVANATVGVMTETNAEKAIEELKAYQADLATVLRGGRLKVTPAADLVPGDVIEVVVGNKVPADMRLIGMLSTTLRVDQAILTGESGSVVKELGRTAALKAVVQDKTCIMYSGTVVTVGRARGVVIGTGLNTAIGRIRDAMNEVADDEMSPLKRKLDEFGQLLSKVIAVICVLVWVVNIGHFRDPAHGGLVRGAIYYFKIAVALAVAAIPEGLPAVVTTCLALGTRKMAKQNAIVRSLPSVETLGCTSVICSDKTGTLTTNMMSVTRVCVVDTTMFGGGGGSPHGGGGRIAVGSAAECLTEYCVTGNTYAPEGVITEAHVGGKVVEHPADMASVLHLAICSSLCNDSTLTYNGDKHAYDKIGESTEVALRVLAEKIGLPGFDAMPSALTQLSKQERAAYCATYWEGQFSRIAALDFTRDRKLMSVLATRKGQSILFTKGAPEAVLQRCTQALTNGKGAAEPMNDAVRNALNDRLQKFARGSLRVLALAMRPMPAKQATVSPDDERDLTFLGFVGMMDPPRTEVARAIATCRSAGIRVVMVTGDNKTTAEAVASQIGLGDENFTAHLGAHPASLLARKTHEALDANGVPVTGIMFPPSKSFQGLEFDEMSELRQLEAVANMTVFSRVEPQHKSRLVELLKAQGHVVAMTGDGVNDAPALRRANIGIAMGSGTAVAKHASDMVLADDNFASIVLAVAEGRAIYNNTKQFIRYMVSSNIGEVVCIFIAAALGMPETLCPVQLLWVNLVTDGLPATALGFNKPDRDIMRQRPRRPNESIVDKWLFVRYLVVGLYVGLVTVGAFAWWYMAYAGGPGLTWTQLTSFEECVEGAHNYSCDIFGKKERRPSTMSMSVLVVVEMFNALNALSENGSLVTHPPWSNLWLVGAITISMALHCVILYVPWLATTFSVAPLTYQEWRAVLWFSFPVILVDEVLKLISRRFKGRLRFLMARGDLIPRSMSHQS</sequence>
<feature type="transmembrane region" description="Helical" evidence="10">
    <location>
        <begin position="761"/>
        <end position="782"/>
    </location>
</feature>
<dbReference type="InterPro" id="IPR008250">
    <property type="entry name" value="ATPase_P-typ_transduc_dom_A_sf"/>
</dbReference>
<dbReference type="EMBL" id="HBFC01011198">
    <property type="protein sequence ID" value="CAD8703877.1"/>
    <property type="molecule type" value="Transcribed_RNA"/>
</dbReference>
<evidence type="ECO:0000256" key="4">
    <source>
        <dbReference type="ARBA" id="ARBA00022741"/>
    </source>
</evidence>
<keyword evidence="3 10" id="KW-0812">Transmembrane</keyword>
<dbReference type="Pfam" id="PF00122">
    <property type="entry name" value="E1-E2_ATPase"/>
    <property type="match status" value="1"/>
</dbReference>
<keyword evidence="6" id="KW-0460">Magnesium</keyword>
<evidence type="ECO:0000256" key="8">
    <source>
        <dbReference type="ARBA" id="ARBA00022989"/>
    </source>
</evidence>
<dbReference type="Pfam" id="PF00702">
    <property type="entry name" value="Hydrolase"/>
    <property type="match status" value="1"/>
</dbReference>
<feature type="transmembrane region" description="Helical" evidence="10">
    <location>
        <begin position="44"/>
        <end position="65"/>
    </location>
</feature>
<dbReference type="PRINTS" id="PR00119">
    <property type="entry name" value="CATATPASE"/>
</dbReference>
<dbReference type="Gene3D" id="1.20.1110.10">
    <property type="entry name" value="Calcium-transporting ATPase, transmembrane domain"/>
    <property type="match status" value="1"/>
</dbReference>
<evidence type="ECO:0000256" key="3">
    <source>
        <dbReference type="ARBA" id="ARBA00022692"/>
    </source>
</evidence>
<evidence type="ECO:0000256" key="1">
    <source>
        <dbReference type="ARBA" id="ARBA00004141"/>
    </source>
</evidence>
<keyword evidence="4" id="KW-0547">Nucleotide-binding</keyword>
<dbReference type="FunFam" id="3.40.1110.10:FF:000003">
    <property type="entry name" value="Calcium-transporting ATPase"/>
    <property type="match status" value="1"/>
</dbReference>
<keyword evidence="9 10" id="KW-0472">Membrane</keyword>
<evidence type="ECO:0000313" key="14">
    <source>
        <dbReference type="EMBL" id="CAD8703877.1"/>
    </source>
</evidence>
<evidence type="ECO:0000256" key="9">
    <source>
        <dbReference type="ARBA" id="ARBA00023136"/>
    </source>
</evidence>